<organism evidence="2 3">
    <name type="scientific">Thermomonospora umbrina</name>
    <dbReference type="NCBI Taxonomy" id="111806"/>
    <lineage>
        <taxon>Bacteria</taxon>
        <taxon>Bacillati</taxon>
        <taxon>Actinomycetota</taxon>
        <taxon>Actinomycetes</taxon>
        <taxon>Streptosporangiales</taxon>
        <taxon>Thermomonosporaceae</taxon>
        <taxon>Thermomonospora</taxon>
    </lineage>
</organism>
<comment type="caution">
    <text evidence="2">The sequence shown here is derived from an EMBL/GenBank/DDBJ whole genome shotgun (WGS) entry which is preliminary data.</text>
</comment>
<keyword evidence="3" id="KW-1185">Reference proteome</keyword>
<name>A0A3D9SYL6_9ACTN</name>
<dbReference type="EMBL" id="QTTT01000001">
    <property type="protein sequence ID" value="REE96711.1"/>
    <property type="molecule type" value="Genomic_DNA"/>
</dbReference>
<evidence type="ECO:0000256" key="1">
    <source>
        <dbReference type="SAM" id="MobiDB-lite"/>
    </source>
</evidence>
<dbReference type="RefSeq" id="WP_116022315.1">
    <property type="nucleotide sequence ID" value="NZ_QTTT01000001.1"/>
</dbReference>
<dbReference type="AlphaFoldDB" id="A0A3D9SYL6"/>
<gene>
    <name evidence="2" type="ORF">DFJ69_2158</name>
</gene>
<sequence>MTASRPARRRHLPTSPFKQQTAAPVEDYAVDDRVSHDKYGLGRVIAVEEGVAVIVDFSPTKRRITVPYEKLVKL</sequence>
<dbReference type="OrthoDB" id="4868979at2"/>
<evidence type="ECO:0000313" key="3">
    <source>
        <dbReference type="Proteomes" id="UP000256661"/>
    </source>
</evidence>
<evidence type="ECO:0000313" key="2">
    <source>
        <dbReference type="EMBL" id="REE96711.1"/>
    </source>
</evidence>
<protein>
    <submittedName>
        <fullName evidence="2">Uncharacterized protein</fullName>
    </submittedName>
</protein>
<accession>A0A3D9SYL6</accession>
<feature type="region of interest" description="Disordered" evidence="1">
    <location>
        <begin position="1"/>
        <end position="23"/>
    </location>
</feature>
<reference evidence="2 3" key="1">
    <citation type="submission" date="2018-08" db="EMBL/GenBank/DDBJ databases">
        <title>Sequencing the genomes of 1000 actinobacteria strains.</title>
        <authorList>
            <person name="Klenk H.-P."/>
        </authorList>
    </citation>
    <scope>NUCLEOTIDE SEQUENCE [LARGE SCALE GENOMIC DNA]</scope>
    <source>
        <strain evidence="2 3">DSM 43927</strain>
    </source>
</reference>
<feature type="compositionally biased region" description="Basic residues" evidence="1">
    <location>
        <begin position="1"/>
        <end position="12"/>
    </location>
</feature>
<proteinExistence type="predicted"/>
<dbReference type="Proteomes" id="UP000256661">
    <property type="component" value="Unassembled WGS sequence"/>
</dbReference>